<keyword evidence="12" id="KW-1185">Reference proteome</keyword>
<dbReference type="Gene3D" id="3.30.470.20">
    <property type="entry name" value="ATP-grasp fold, B domain"/>
    <property type="match status" value="1"/>
</dbReference>
<sequence length="358" mass="39307">MPSNDSHIASPLKIGFTYDLRSEWIAAGLTPDQCQEFEDIEYIERMAAALRKLGSVDMIGGAKALTKRLASGNSGWDVVFNYCEGYGTVAREAQVPALLEAWGITTTLSDSATMALCQDKGRTKMVLEHYGIPTAPFACIPPRCSWDASSYYPLSLLQQCRHREALATFPLFVKPASASTGIGIDSTNKVRNHDELANILDCMSKKYPDQSILVESFLEGREFTVGIIGTGRDARVIGISEFIFHGDLDVYGYASKCYDSPDPTRHFLQMSSPVAQDVAKVALDAWKILGCRDGGRIDIRHDTKGSMAKPMFIEVNPIPGLKGPDFSDLPWLANENGISYDNLIASIVHSALKRKDNL</sequence>
<dbReference type="InterPro" id="IPR011761">
    <property type="entry name" value="ATP-grasp"/>
</dbReference>
<dbReference type="SUPFAM" id="SSF56059">
    <property type="entry name" value="Glutathione synthetase ATP-binding domain-like"/>
    <property type="match status" value="1"/>
</dbReference>
<reference evidence="11 12" key="1">
    <citation type="submission" date="2019-12" db="EMBL/GenBank/DDBJ databases">
        <authorList>
            <person name="Floudas D."/>
            <person name="Bentzer J."/>
            <person name="Ahren D."/>
            <person name="Johansson T."/>
            <person name="Persson P."/>
            <person name="Tunlid A."/>
        </authorList>
    </citation>
    <scope>NUCLEOTIDE SEQUENCE [LARGE SCALE GENOMIC DNA]</scope>
    <source>
        <strain evidence="11 12">CBS 102.39</strain>
    </source>
</reference>
<dbReference type="PANTHER" id="PTHR23132:SF23">
    <property type="entry name" value="D-ALANINE--D-ALANINE LIGASE B"/>
    <property type="match status" value="1"/>
</dbReference>
<accession>A0A8H4VW35</accession>
<dbReference type="Gene3D" id="3.40.50.20">
    <property type="match status" value="1"/>
</dbReference>
<proteinExistence type="inferred from homology"/>
<evidence type="ECO:0000313" key="12">
    <source>
        <dbReference type="Proteomes" id="UP000521872"/>
    </source>
</evidence>
<dbReference type="Pfam" id="PF07478">
    <property type="entry name" value="Dala_Dala_lig_C"/>
    <property type="match status" value="1"/>
</dbReference>
<feature type="domain" description="ATP-grasp" evidence="10">
    <location>
        <begin position="124"/>
        <end position="349"/>
    </location>
</feature>
<keyword evidence="7" id="KW-0133">Cell shape</keyword>
<dbReference type="PROSITE" id="PS50975">
    <property type="entry name" value="ATP_GRASP"/>
    <property type="match status" value="1"/>
</dbReference>
<dbReference type="InterPro" id="IPR011095">
    <property type="entry name" value="Dala_Dala_lig_C"/>
</dbReference>
<dbReference type="GO" id="GO:0008360">
    <property type="term" value="P:regulation of cell shape"/>
    <property type="evidence" value="ECO:0007669"/>
    <property type="project" value="UniProtKB-KW"/>
</dbReference>
<keyword evidence="3" id="KW-0963">Cytoplasm</keyword>
<dbReference type="InterPro" id="IPR000291">
    <property type="entry name" value="D-Ala_lig_Van_CS"/>
</dbReference>
<dbReference type="GO" id="GO:0008716">
    <property type="term" value="F:D-alanine-D-alanine ligase activity"/>
    <property type="evidence" value="ECO:0007669"/>
    <property type="project" value="InterPro"/>
</dbReference>
<evidence type="ECO:0000256" key="1">
    <source>
        <dbReference type="ARBA" id="ARBA00004496"/>
    </source>
</evidence>
<evidence type="ECO:0000259" key="10">
    <source>
        <dbReference type="PROSITE" id="PS50975"/>
    </source>
</evidence>
<dbReference type="EMBL" id="JAACJL010000002">
    <property type="protein sequence ID" value="KAF4622500.1"/>
    <property type="molecule type" value="Genomic_DNA"/>
</dbReference>
<keyword evidence="8" id="KW-0573">Peptidoglycan synthesis</keyword>
<gene>
    <name evidence="11" type="ORF">D9613_009332</name>
</gene>
<evidence type="ECO:0000256" key="7">
    <source>
        <dbReference type="ARBA" id="ARBA00022960"/>
    </source>
</evidence>
<organism evidence="11 12">
    <name type="scientific">Agrocybe pediades</name>
    <dbReference type="NCBI Taxonomy" id="84607"/>
    <lineage>
        <taxon>Eukaryota</taxon>
        <taxon>Fungi</taxon>
        <taxon>Dikarya</taxon>
        <taxon>Basidiomycota</taxon>
        <taxon>Agaricomycotina</taxon>
        <taxon>Agaricomycetes</taxon>
        <taxon>Agaricomycetidae</taxon>
        <taxon>Agaricales</taxon>
        <taxon>Agaricineae</taxon>
        <taxon>Strophariaceae</taxon>
        <taxon>Agrocybe</taxon>
    </lineage>
</organism>
<keyword evidence="5 9" id="KW-0547">Nucleotide-binding</keyword>
<evidence type="ECO:0000256" key="3">
    <source>
        <dbReference type="ARBA" id="ARBA00022490"/>
    </source>
</evidence>
<evidence type="ECO:0000256" key="5">
    <source>
        <dbReference type="ARBA" id="ARBA00022741"/>
    </source>
</evidence>
<dbReference type="Gene3D" id="3.30.1490.20">
    <property type="entry name" value="ATP-grasp fold, A domain"/>
    <property type="match status" value="1"/>
</dbReference>
<dbReference type="GO" id="GO:0005524">
    <property type="term" value="F:ATP binding"/>
    <property type="evidence" value="ECO:0007669"/>
    <property type="project" value="UniProtKB-UniRule"/>
</dbReference>
<keyword evidence="6 9" id="KW-0067">ATP-binding</keyword>
<protein>
    <recommendedName>
        <fullName evidence="10">ATP-grasp domain-containing protein</fullName>
    </recommendedName>
</protein>
<dbReference type="Proteomes" id="UP000521872">
    <property type="component" value="Unassembled WGS sequence"/>
</dbReference>
<comment type="similarity">
    <text evidence="2">Belongs to the D-alanine--D-alanine ligase family.</text>
</comment>
<evidence type="ECO:0000256" key="4">
    <source>
        <dbReference type="ARBA" id="ARBA00022598"/>
    </source>
</evidence>
<comment type="subcellular location">
    <subcellularLocation>
        <location evidence="1">Cytoplasm</location>
    </subcellularLocation>
</comment>
<dbReference type="AlphaFoldDB" id="A0A8H4VW35"/>
<dbReference type="PANTHER" id="PTHR23132">
    <property type="entry name" value="D-ALANINE--D-ALANINE LIGASE"/>
    <property type="match status" value="1"/>
</dbReference>
<dbReference type="PROSITE" id="PS00844">
    <property type="entry name" value="DALA_DALA_LIGASE_2"/>
    <property type="match status" value="1"/>
</dbReference>
<dbReference type="InterPro" id="IPR013815">
    <property type="entry name" value="ATP_grasp_subdomain_1"/>
</dbReference>
<keyword evidence="4" id="KW-0436">Ligase</keyword>
<dbReference type="GO" id="GO:0005737">
    <property type="term" value="C:cytoplasm"/>
    <property type="evidence" value="ECO:0007669"/>
    <property type="project" value="UniProtKB-SubCell"/>
</dbReference>
<evidence type="ECO:0000256" key="9">
    <source>
        <dbReference type="PROSITE-ProRule" id="PRU00409"/>
    </source>
</evidence>
<comment type="caution">
    <text evidence="11">The sequence shown here is derived from an EMBL/GenBank/DDBJ whole genome shotgun (WGS) entry which is preliminary data.</text>
</comment>
<evidence type="ECO:0000256" key="8">
    <source>
        <dbReference type="ARBA" id="ARBA00022984"/>
    </source>
</evidence>
<dbReference type="GO" id="GO:0046872">
    <property type="term" value="F:metal ion binding"/>
    <property type="evidence" value="ECO:0007669"/>
    <property type="project" value="InterPro"/>
</dbReference>
<evidence type="ECO:0000256" key="2">
    <source>
        <dbReference type="ARBA" id="ARBA00010871"/>
    </source>
</evidence>
<evidence type="ECO:0000256" key="6">
    <source>
        <dbReference type="ARBA" id="ARBA00022840"/>
    </source>
</evidence>
<evidence type="ECO:0000313" key="11">
    <source>
        <dbReference type="EMBL" id="KAF4622500.1"/>
    </source>
</evidence>
<name>A0A8H4VW35_9AGAR</name>